<feature type="compositionally biased region" description="Basic and acidic residues" evidence="1">
    <location>
        <begin position="152"/>
        <end position="166"/>
    </location>
</feature>
<gene>
    <name evidence="2" type="ORF">GCM10025770_20240</name>
</gene>
<proteinExistence type="predicted"/>
<dbReference type="EMBL" id="BAABLD010000008">
    <property type="protein sequence ID" value="GAA5165160.1"/>
    <property type="molecule type" value="Genomic_DNA"/>
</dbReference>
<dbReference type="RefSeq" id="WP_345532817.1">
    <property type="nucleotide sequence ID" value="NZ_BAABLD010000008.1"/>
</dbReference>
<feature type="compositionally biased region" description="Polar residues" evidence="1">
    <location>
        <begin position="137"/>
        <end position="148"/>
    </location>
</feature>
<feature type="compositionally biased region" description="Polar residues" evidence="1">
    <location>
        <begin position="236"/>
        <end position="262"/>
    </location>
</feature>
<evidence type="ECO:0000313" key="3">
    <source>
        <dbReference type="Proteomes" id="UP001500547"/>
    </source>
</evidence>
<reference evidence="3" key="1">
    <citation type="journal article" date="2019" name="Int. J. Syst. Evol. Microbiol.">
        <title>The Global Catalogue of Microorganisms (GCM) 10K type strain sequencing project: providing services to taxonomists for standard genome sequencing and annotation.</title>
        <authorList>
            <consortium name="The Broad Institute Genomics Platform"/>
            <consortium name="The Broad Institute Genome Sequencing Center for Infectious Disease"/>
            <person name="Wu L."/>
            <person name="Ma J."/>
        </authorList>
    </citation>
    <scope>NUCLEOTIDE SEQUENCE [LARGE SCALE GENOMIC DNA]</scope>
    <source>
        <strain evidence="3">JCM 18715</strain>
    </source>
</reference>
<evidence type="ECO:0008006" key="4">
    <source>
        <dbReference type="Google" id="ProtNLM"/>
    </source>
</evidence>
<organism evidence="2 3">
    <name type="scientific">Viridibacterium curvum</name>
    <dbReference type="NCBI Taxonomy" id="1101404"/>
    <lineage>
        <taxon>Bacteria</taxon>
        <taxon>Pseudomonadati</taxon>
        <taxon>Pseudomonadota</taxon>
        <taxon>Betaproteobacteria</taxon>
        <taxon>Rhodocyclales</taxon>
        <taxon>Rhodocyclaceae</taxon>
        <taxon>Viridibacterium</taxon>
    </lineage>
</organism>
<keyword evidence="3" id="KW-1185">Reference proteome</keyword>
<evidence type="ECO:0000313" key="2">
    <source>
        <dbReference type="EMBL" id="GAA5165160.1"/>
    </source>
</evidence>
<feature type="region of interest" description="Disordered" evidence="1">
    <location>
        <begin position="132"/>
        <end position="278"/>
    </location>
</feature>
<feature type="compositionally biased region" description="Basic and acidic residues" evidence="1">
    <location>
        <begin position="178"/>
        <end position="192"/>
    </location>
</feature>
<dbReference type="NCBIfam" id="TIGR02595">
    <property type="entry name" value="PEP_CTERM"/>
    <property type="match status" value="1"/>
</dbReference>
<dbReference type="Proteomes" id="UP001500547">
    <property type="component" value="Unassembled WGS sequence"/>
</dbReference>
<feature type="compositionally biased region" description="Low complexity" evidence="1">
    <location>
        <begin position="264"/>
        <end position="276"/>
    </location>
</feature>
<protein>
    <recommendedName>
        <fullName evidence="4">PEP-CTERM sorting domain-containing protein</fullName>
    </recommendedName>
</protein>
<accession>A0ABP9QPD7</accession>
<comment type="caution">
    <text evidence="2">The sequence shown here is derived from an EMBL/GenBank/DDBJ whole genome shotgun (WGS) entry which is preliminary data.</text>
</comment>
<name>A0ABP9QPD7_9RHOO</name>
<sequence length="309" mass="32461">MSHASRFCPRRIDGLQAHLTPQGLQLRSASLQHDIQLGPVESLLWERLDGTQSVSALADLLSAELGQRVATRQLWTAIDALADQGLLVERPAPPAAERGVSRRNWLREGVNMLGVAGLGGFAASAHALSAESDTKASEQSNKIANEQQAKLSAEESSKVKSAEQDAKAVAQEQSNKVSVEESSKLKAAEEAAKSSSQEQSNKLLAEQQAKLSQEQSSKASGEESAKSAEVQAKLSAEQSAKSGGNEEQTNKASEQLNKSAGEQVSKGASSSSGSVVPEPATISLFGAALGAVALIELRRRRAAEAGKDD</sequence>
<dbReference type="InterPro" id="IPR013424">
    <property type="entry name" value="Ice-binding_C"/>
</dbReference>
<evidence type="ECO:0000256" key="1">
    <source>
        <dbReference type="SAM" id="MobiDB-lite"/>
    </source>
</evidence>